<dbReference type="InterPro" id="IPR013083">
    <property type="entry name" value="Znf_RING/FYVE/PHD"/>
</dbReference>
<evidence type="ECO:0000313" key="9">
    <source>
        <dbReference type="WBParaSite" id="ACRNAN_scaffold7342.g17359.t1"/>
    </source>
</evidence>
<dbReference type="Pfam" id="PF15906">
    <property type="entry name" value="zf-NOSIP"/>
    <property type="match status" value="1"/>
</dbReference>
<dbReference type="InterPro" id="IPR031790">
    <property type="entry name" value="Znf-NOSIP"/>
</dbReference>
<dbReference type="Gene3D" id="3.30.40.10">
    <property type="entry name" value="Zinc/RING finger domain, C3HC4 (zinc finger)"/>
    <property type="match status" value="2"/>
</dbReference>
<feature type="domain" description="Nitric oxide synthase-interacting protein zinc-finger" evidence="7">
    <location>
        <begin position="4"/>
        <end position="78"/>
    </location>
</feature>
<dbReference type="GO" id="GO:0005634">
    <property type="term" value="C:nucleus"/>
    <property type="evidence" value="ECO:0007669"/>
    <property type="project" value="UniProtKB-SubCell"/>
</dbReference>
<evidence type="ECO:0000313" key="8">
    <source>
        <dbReference type="Proteomes" id="UP000887540"/>
    </source>
</evidence>
<dbReference type="InterPro" id="IPR016818">
    <property type="entry name" value="NOSIP"/>
</dbReference>
<dbReference type="CDD" id="cd16662">
    <property type="entry name" value="RING-Ubox2_NOSIP"/>
    <property type="match status" value="1"/>
</dbReference>
<organism evidence="8 9">
    <name type="scientific">Acrobeloides nanus</name>
    <dbReference type="NCBI Taxonomy" id="290746"/>
    <lineage>
        <taxon>Eukaryota</taxon>
        <taxon>Metazoa</taxon>
        <taxon>Ecdysozoa</taxon>
        <taxon>Nematoda</taxon>
        <taxon>Chromadorea</taxon>
        <taxon>Rhabditida</taxon>
        <taxon>Tylenchina</taxon>
        <taxon>Cephalobomorpha</taxon>
        <taxon>Cephaloboidea</taxon>
        <taxon>Cephalobidae</taxon>
        <taxon>Acrobeloides</taxon>
    </lineage>
</organism>
<dbReference type="CDD" id="cd16661">
    <property type="entry name" value="RING-Ubox1_NOSIP"/>
    <property type="match status" value="1"/>
</dbReference>
<proteinExistence type="inferred from homology"/>
<evidence type="ECO:0000259" key="7">
    <source>
        <dbReference type="Pfam" id="PF15906"/>
    </source>
</evidence>
<dbReference type="PIRSF" id="PIRSF023577">
    <property type="entry name" value="ENOS_interacting"/>
    <property type="match status" value="1"/>
</dbReference>
<sequence>MTRHGKNQNASSVYSYTERQKDAKQSGYGTLHERLGADSMKPYDCCSLTLQPCREPLISPDGYIFDKEAILTYIVQQKKEFKRKMKLWEEQCKREAEKEEQQAKVKEEELKKKFVAFETASPTVAHELPTTSKLAGTKRKHGGINEEEIGAKRRETSEDISNMTGAKAREWKSFWVPELSTTVSNKLEKPSEKILCPISGKALKFKDLLPVKFTPIDDDPVKNAVRKDRYMCPVTRSVLTNSSRCAYLKTSQFIVSMACVEKIIKKEMIDPLNGQAMKEEDIIELKRGGTGFAATNQVEAKLVRPQMELT</sequence>
<keyword evidence="5" id="KW-0175">Coiled coil</keyword>
<keyword evidence="3 4" id="KW-0539">Nucleus</keyword>
<evidence type="ECO:0000256" key="5">
    <source>
        <dbReference type="SAM" id="Coils"/>
    </source>
</evidence>
<dbReference type="PANTHER" id="PTHR13063">
    <property type="entry name" value="ENOS INTERACTING PROTEIN"/>
    <property type="match status" value="1"/>
</dbReference>
<dbReference type="AlphaFoldDB" id="A0A914EF42"/>
<feature type="coiled-coil region" evidence="5">
    <location>
        <begin position="78"/>
        <end position="113"/>
    </location>
</feature>
<evidence type="ECO:0000256" key="1">
    <source>
        <dbReference type="ARBA" id="ARBA00004123"/>
    </source>
</evidence>
<keyword evidence="8" id="KW-1185">Reference proteome</keyword>
<evidence type="ECO:0000256" key="3">
    <source>
        <dbReference type="ARBA" id="ARBA00023242"/>
    </source>
</evidence>
<dbReference type="WBParaSite" id="ACRNAN_scaffold7342.g17359.t1">
    <property type="protein sequence ID" value="ACRNAN_scaffold7342.g17359.t1"/>
    <property type="gene ID" value="ACRNAN_scaffold7342.g17359"/>
</dbReference>
<dbReference type="GO" id="GO:0061630">
    <property type="term" value="F:ubiquitin protein ligase activity"/>
    <property type="evidence" value="ECO:0007669"/>
    <property type="project" value="InterPro"/>
</dbReference>
<dbReference type="Proteomes" id="UP000887540">
    <property type="component" value="Unplaced"/>
</dbReference>
<evidence type="ECO:0000256" key="4">
    <source>
        <dbReference type="PIRNR" id="PIRNR023577"/>
    </source>
</evidence>
<evidence type="ECO:0000256" key="6">
    <source>
        <dbReference type="SAM" id="MobiDB-lite"/>
    </source>
</evidence>
<accession>A0A914EF42</accession>
<comment type="subcellular location">
    <subcellularLocation>
        <location evidence="1 4">Nucleus</location>
    </subcellularLocation>
</comment>
<reference evidence="9" key="1">
    <citation type="submission" date="2022-11" db="UniProtKB">
        <authorList>
            <consortium name="WormBaseParasite"/>
        </authorList>
    </citation>
    <scope>IDENTIFICATION</scope>
</reference>
<name>A0A914EF42_9BILA</name>
<dbReference type="SUPFAM" id="SSF57850">
    <property type="entry name" value="RING/U-box"/>
    <property type="match status" value="2"/>
</dbReference>
<feature type="region of interest" description="Disordered" evidence="6">
    <location>
        <begin position="1"/>
        <end position="27"/>
    </location>
</feature>
<evidence type="ECO:0000256" key="2">
    <source>
        <dbReference type="ARBA" id="ARBA00008126"/>
    </source>
</evidence>
<comment type="similarity">
    <text evidence="2 4">Belongs to the NOSIP family.</text>
</comment>
<dbReference type="PANTHER" id="PTHR13063:SF10">
    <property type="entry name" value="NITRIC OXIDE SYNTHASE-INTERACTING PROTEIN"/>
    <property type="match status" value="1"/>
</dbReference>
<protein>
    <recommendedName>
        <fullName evidence="4">Nitric oxide synthase-interacting protein homolog</fullName>
    </recommendedName>
</protein>
<feature type="compositionally biased region" description="Polar residues" evidence="6">
    <location>
        <begin position="7"/>
        <end position="17"/>
    </location>
</feature>